<dbReference type="Proteomes" id="UP001281147">
    <property type="component" value="Unassembled WGS sequence"/>
</dbReference>
<protein>
    <submittedName>
        <fullName evidence="1">Uncharacterized protein</fullName>
    </submittedName>
</protein>
<sequence>MKRSFNEHSDPTESANRKRIRTQADKDINLDGTPAIHSKQLNELVLGMKESTIGAKQRVKSCMEALPAELRTLIYQYGLTEDDEIAITRHLKQPPLLRTCCLVRNEALQLWYTSNTFIIYIPDCDDTGLHAFERHLSSIDAWLPQAVEVMVRARGNNNNWDNLMRWCHRVWKNEGFFWMSRVKDNPAQLHVMLSAMEQASKTRRLSWEECESLLASLRPLAGLMDEGWLK</sequence>
<dbReference type="EMBL" id="JAUTXU010000010">
    <property type="protein sequence ID" value="KAK3723183.1"/>
    <property type="molecule type" value="Genomic_DNA"/>
</dbReference>
<evidence type="ECO:0000313" key="2">
    <source>
        <dbReference type="Proteomes" id="UP001281147"/>
    </source>
</evidence>
<name>A0ACC3NU52_9PEZI</name>
<gene>
    <name evidence="1" type="ORF">LTR37_001906</name>
</gene>
<organism evidence="1 2">
    <name type="scientific">Vermiconidia calcicola</name>
    <dbReference type="NCBI Taxonomy" id="1690605"/>
    <lineage>
        <taxon>Eukaryota</taxon>
        <taxon>Fungi</taxon>
        <taxon>Dikarya</taxon>
        <taxon>Ascomycota</taxon>
        <taxon>Pezizomycotina</taxon>
        <taxon>Dothideomycetes</taxon>
        <taxon>Dothideomycetidae</taxon>
        <taxon>Mycosphaerellales</taxon>
        <taxon>Extremaceae</taxon>
        <taxon>Vermiconidia</taxon>
    </lineage>
</organism>
<reference evidence="1" key="1">
    <citation type="submission" date="2023-07" db="EMBL/GenBank/DDBJ databases">
        <title>Black Yeasts Isolated from many extreme environments.</title>
        <authorList>
            <person name="Coleine C."/>
            <person name="Stajich J.E."/>
            <person name="Selbmann L."/>
        </authorList>
    </citation>
    <scope>NUCLEOTIDE SEQUENCE</scope>
    <source>
        <strain evidence="1">CCFEE 5714</strain>
    </source>
</reference>
<comment type="caution">
    <text evidence="1">The sequence shown here is derived from an EMBL/GenBank/DDBJ whole genome shotgun (WGS) entry which is preliminary data.</text>
</comment>
<accession>A0ACC3NU52</accession>
<evidence type="ECO:0000313" key="1">
    <source>
        <dbReference type="EMBL" id="KAK3723183.1"/>
    </source>
</evidence>
<keyword evidence="2" id="KW-1185">Reference proteome</keyword>
<proteinExistence type="predicted"/>